<keyword evidence="2" id="KW-1185">Reference proteome</keyword>
<dbReference type="AlphaFoldDB" id="A0A9W8TVU8"/>
<organism evidence="1 2">
    <name type="scientific">Lentinula detonsa</name>
    <dbReference type="NCBI Taxonomy" id="2804962"/>
    <lineage>
        <taxon>Eukaryota</taxon>
        <taxon>Fungi</taxon>
        <taxon>Dikarya</taxon>
        <taxon>Basidiomycota</taxon>
        <taxon>Agaricomycotina</taxon>
        <taxon>Agaricomycetes</taxon>
        <taxon>Agaricomycetidae</taxon>
        <taxon>Agaricales</taxon>
        <taxon>Marasmiineae</taxon>
        <taxon>Omphalotaceae</taxon>
        <taxon>Lentinula</taxon>
    </lineage>
</organism>
<comment type="caution">
    <text evidence="1">The sequence shown here is derived from an EMBL/GenBank/DDBJ whole genome shotgun (WGS) entry which is preliminary data.</text>
</comment>
<dbReference type="EMBL" id="JANVFU010000010">
    <property type="protein sequence ID" value="KAJ3742578.1"/>
    <property type="molecule type" value="Genomic_DNA"/>
</dbReference>
<evidence type="ECO:0000313" key="2">
    <source>
        <dbReference type="Proteomes" id="UP001142393"/>
    </source>
</evidence>
<protein>
    <submittedName>
        <fullName evidence="1">Uncharacterized protein</fullName>
    </submittedName>
</protein>
<reference evidence="1 2" key="1">
    <citation type="journal article" date="2023" name="Proc. Natl. Acad. Sci. U.S.A.">
        <title>A global phylogenomic analysis of the shiitake genus Lentinula.</title>
        <authorList>
            <person name="Sierra-Patev S."/>
            <person name="Min B."/>
            <person name="Naranjo-Ortiz M."/>
            <person name="Looney B."/>
            <person name="Konkel Z."/>
            <person name="Slot J.C."/>
            <person name="Sakamoto Y."/>
            <person name="Steenwyk J.L."/>
            <person name="Rokas A."/>
            <person name="Carro J."/>
            <person name="Camarero S."/>
            <person name="Ferreira P."/>
            <person name="Molpeceres G."/>
            <person name="Ruiz-Duenas F.J."/>
            <person name="Serrano A."/>
            <person name="Henrissat B."/>
            <person name="Drula E."/>
            <person name="Hughes K.W."/>
            <person name="Mata J.L."/>
            <person name="Ishikawa N.K."/>
            <person name="Vargas-Isla R."/>
            <person name="Ushijima S."/>
            <person name="Smith C.A."/>
            <person name="Donoghue J."/>
            <person name="Ahrendt S."/>
            <person name="Andreopoulos W."/>
            <person name="He G."/>
            <person name="LaButti K."/>
            <person name="Lipzen A."/>
            <person name="Ng V."/>
            <person name="Riley R."/>
            <person name="Sandor L."/>
            <person name="Barry K."/>
            <person name="Martinez A.T."/>
            <person name="Xiao Y."/>
            <person name="Gibbons J.G."/>
            <person name="Terashima K."/>
            <person name="Grigoriev I.V."/>
            <person name="Hibbett D."/>
        </authorList>
    </citation>
    <scope>NUCLEOTIDE SEQUENCE [LARGE SCALE GENOMIC DNA]</scope>
    <source>
        <strain evidence="1 2">TFB7810</strain>
    </source>
</reference>
<gene>
    <name evidence="1" type="ORF">DFH05DRAFT_1501312</name>
</gene>
<proteinExistence type="predicted"/>
<dbReference type="Gene3D" id="3.30.559.10">
    <property type="entry name" value="Chloramphenicol acetyltransferase-like domain"/>
    <property type="match status" value="1"/>
</dbReference>
<dbReference type="InterPro" id="IPR023213">
    <property type="entry name" value="CAT-like_dom_sf"/>
</dbReference>
<evidence type="ECO:0000313" key="1">
    <source>
        <dbReference type="EMBL" id="KAJ3742578.1"/>
    </source>
</evidence>
<dbReference type="PANTHER" id="PTHR42034:SF1">
    <property type="entry name" value="CONDENSATION DOMAIN-CONTAINING PROTEIN"/>
    <property type="match status" value="1"/>
</dbReference>
<dbReference type="Proteomes" id="UP001142393">
    <property type="component" value="Unassembled WGS sequence"/>
</dbReference>
<dbReference type="PANTHER" id="PTHR42034">
    <property type="entry name" value="CHROMOSOME 7, WHOLE GENOME SHOTGUN SEQUENCE-RELATED"/>
    <property type="match status" value="1"/>
</dbReference>
<sequence length="550" mass="61777">MIGRCFYPYLTLIDCNWIARRLQNGPASVNRSPFSFPFGHHLVSMAAYTFSSSDGKTYKRKLHGFEALCNSWALHDFLFSFTGSAEVQLSDASGLPVSEETIISGLRTAWTLLRHRVPAVALRMTYQPEDASWTASYDVPSGSDDLDTWIRQTLIWRETKADCLAHDFDEKWEFTHGQYPLRLIASPVGVGRYMLSVSGPHGMVDGRMSMILLNELVGSLHAQICESAPVDLNTLKWGEEVARLASTGAVLTGIDIDSIPEPDAQEEQLVPFLPPLMENKLRTHDIAMRLVVFDDARTAALRQKCRENHTTITMAVDAIFACAQAEAVLSTAAAVGDTHYASTVEAYNKALHWFMPLSCKDQRPSWPTSSSIDHPEGTTLFGTDGFTLQANMDIIRKAVGFSNDTKSFDRCDKDFFWSSVIKEITTAHERPQKDLAGYVQRERQKTELCKTFHPSSMMVKMPITSSIGDLDRLGLFAKYLPESSSLTKVHRVLFRARTLTPTMNNLYYQYNGKLNCSLLASAQWYSPSEMDEMEQILRRWFDLVVGTEAV</sequence>
<name>A0A9W8TVU8_9AGAR</name>
<accession>A0A9W8TVU8</accession>